<accession>A0A1F7WML8</accession>
<dbReference type="STRING" id="1817813.A2008_13065"/>
<dbReference type="EMBL" id="MGFH01000170">
    <property type="protein sequence ID" value="OGM03358.1"/>
    <property type="molecule type" value="Genomic_DNA"/>
</dbReference>
<gene>
    <name evidence="1" type="ORF">A2008_13065</name>
</gene>
<proteinExistence type="predicted"/>
<dbReference type="AlphaFoldDB" id="A0A1F7WML8"/>
<evidence type="ECO:0008006" key="3">
    <source>
        <dbReference type="Google" id="ProtNLM"/>
    </source>
</evidence>
<dbReference type="Pfam" id="PF03692">
    <property type="entry name" value="CxxCxxCC"/>
    <property type="match status" value="1"/>
</dbReference>
<comment type="caution">
    <text evidence="1">The sequence shown here is derived from an EMBL/GenBank/DDBJ whole genome shotgun (WGS) entry which is preliminary data.</text>
</comment>
<dbReference type="InterPro" id="IPR005358">
    <property type="entry name" value="Puta_zinc/iron-chelating_dom"/>
</dbReference>
<organism evidence="1 2">
    <name type="scientific">Candidatus Wallbacteria bacterium GWC2_49_35</name>
    <dbReference type="NCBI Taxonomy" id="1817813"/>
    <lineage>
        <taxon>Bacteria</taxon>
        <taxon>Candidatus Walliibacteriota</taxon>
    </lineage>
</organism>
<reference evidence="1 2" key="1">
    <citation type="journal article" date="2016" name="Nat. Commun.">
        <title>Thousands of microbial genomes shed light on interconnected biogeochemical processes in an aquifer system.</title>
        <authorList>
            <person name="Anantharaman K."/>
            <person name="Brown C.T."/>
            <person name="Hug L.A."/>
            <person name="Sharon I."/>
            <person name="Castelle C.J."/>
            <person name="Probst A.J."/>
            <person name="Thomas B.C."/>
            <person name="Singh A."/>
            <person name="Wilkins M.J."/>
            <person name="Karaoz U."/>
            <person name="Brodie E.L."/>
            <person name="Williams K.H."/>
            <person name="Hubbard S.S."/>
            <person name="Banfield J.F."/>
        </authorList>
    </citation>
    <scope>NUCLEOTIDE SEQUENCE [LARGE SCALE GENOMIC DNA]</scope>
</reference>
<evidence type="ECO:0000313" key="2">
    <source>
        <dbReference type="Proteomes" id="UP000178735"/>
    </source>
</evidence>
<evidence type="ECO:0000313" key="1">
    <source>
        <dbReference type="EMBL" id="OGM03358.1"/>
    </source>
</evidence>
<dbReference type="PANTHER" id="PTHR36931">
    <property type="entry name" value="UPF0153 PROTEIN YEIW"/>
    <property type="match status" value="1"/>
</dbReference>
<name>A0A1F7WML8_9BACT</name>
<protein>
    <recommendedName>
        <fullName evidence="3">Proteinase inhibitor</fullName>
    </recommendedName>
</protein>
<dbReference type="InterPro" id="IPR052572">
    <property type="entry name" value="UPF0153_domain"/>
</dbReference>
<sequence>MECRKGCAACCIAVSISSAIPGMSAGKPAGVRCVQLDENNLCLLFGSDARPKVCSGLAPSLEMCGGSDEEAFSYLGRLEELTKPE</sequence>
<dbReference type="PANTHER" id="PTHR36931:SF1">
    <property type="entry name" value="UPF0153 PROTEIN YEIW"/>
    <property type="match status" value="1"/>
</dbReference>
<dbReference type="Proteomes" id="UP000178735">
    <property type="component" value="Unassembled WGS sequence"/>
</dbReference>